<name>A0AAN8SBW7_POLSC</name>
<sequence>MEVKEHIVLTPKNKTSNSTTLWIERKPVENVTPGEKVYVAGGDHQGIILTNIDPTLSNISP</sequence>
<comment type="caution">
    <text evidence="1">The sequence shown here is derived from an EMBL/GenBank/DDBJ whole genome shotgun (WGS) entry which is preliminary data.</text>
</comment>
<dbReference type="AlphaFoldDB" id="A0AAN8SBW7"/>
<evidence type="ECO:0000313" key="1">
    <source>
        <dbReference type="EMBL" id="KAK6643818.1"/>
    </source>
</evidence>
<reference evidence="1 2" key="1">
    <citation type="submission" date="2023-10" db="EMBL/GenBank/DDBJ databases">
        <title>Genomes of two closely related lineages of the louse Polyplax serrata with different host specificities.</title>
        <authorList>
            <person name="Martinu J."/>
            <person name="Tarabai H."/>
            <person name="Stefka J."/>
            <person name="Hypsa V."/>
        </authorList>
    </citation>
    <scope>NUCLEOTIDE SEQUENCE [LARGE SCALE GENOMIC DNA]</scope>
    <source>
        <strain evidence="1">HR10_N</strain>
    </source>
</reference>
<gene>
    <name evidence="1" type="ORF">RUM43_000081</name>
</gene>
<proteinExistence type="predicted"/>
<dbReference type="EMBL" id="JAWJWE010000001">
    <property type="protein sequence ID" value="KAK6643818.1"/>
    <property type="molecule type" value="Genomic_DNA"/>
</dbReference>
<dbReference type="Proteomes" id="UP001372834">
    <property type="component" value="Unassembled WGS sequence"/>
</dbReference>
<accession>A0AAN8SBW7</accession>
<evidence type="ECO:0000313" key="2">
    <source>
        <dbReference type="Proteomes" id="UP001372834"/>
    </source>
</evidence>
<protein>
    <submittedName>
        <fullName evidence="1">Uncharacterized protein</fullName>
    </submittedName>
</protein>
<organism evidence="1 2">
    <name type="scientific">Polyplax serrata</name>
    <name type="common">Common mouse louse</name>
    <dbReference type="NCBI Taxonomy" id="468196"/>
    <lineage>
        <taxon>Eukaryota</taxon>
        <taxon>Metazoa</taxon>
        <taxon>Ecdysozoa</taxon>
        <taxon>Arthropoda</taxon>
        <taxon>Hexapoda</taxon>
        <taxon>Insecta</taxon>
        <taxon>Pterygota</taxon>
        <taxon>Neoptera</taxon>
        <taxon>Paraneoptera</taxon>
        <taxon>Psocodea</taxon>
        <taxon>Troctomorpha</taxon>
        <taxon>Phthiraptera</taxon>
        <taxon>Anoplura</taxon>
        <taxon>Polyplacidae</taxon>
        <taxon>Polyplax</taxon>
    </lineage>
</organism>